<dbReference type="Pfam" id="PF04978">
    <property type="entry name" value="MST"/>
    <property type="match status" value="1"/>
</dbReference>
<organism evidence="2 3">
    <name type="scientific">Microlunatus capsulatus</name>
    <dbReference type="NCBI Taxonomy" id="99117"/>
    <lineage>
        <taxon>Bacteria</taxon>
        <taxon>Bacillati</taxon>
        <taxon>Actinomycetota</taxon>
        <taxon>Actinomycetes</taxon>
        <taxon>Propionibacteriales</taxon>
        <taxon>Propionibacteriaceae</taxon>
        <taxon>Microlunatus</taxon>
    </lineage>
</organism>
<feature type="region of interest" description="Disordered" evidence="1">
    <location>
        <begin position="1"/>
        <end position="21"/>
    </location>
</feature>
<dbReference type="InterPro" id="IPR007061">
    <property type="entry name" value="MST-like"/>
</dbReference>
<name>A0ABS4ZDI8_9ACTN</name>
<evidence type="ECO:0000256" key="1">
    <source>
        <dbReference type="SAM" id="MobiDB-lite"/>
    </source>
</evidence>
<gene>
    <name evidence="2" type="ORF">JOF54_004023</name>
</gene>
<dbReference type="SUPFAM" id="SSF109854">
    <property type="entry name" value="DinB/YfiT-like putative metalloenzymes"/>
    <property type="match status" value="1"/>
</dbReference>
<accession>A0ABS4ZDI8</accession>
<evidence type="ECO:0000313" key="3">
    <source>
        <dbReference type="Proteomes" id="UP000758168"/>
    </source>
</evidence>
<proteinExistence type="predicted"/>
<keyword evidence="3" id="KW-1185">Reference proteome</keyword>
<sequence length="203" mass="22244">MPDEIASAGPAPAAGGLPSRWTRATVHPDLWVDEADDPRESGPAGTDEHGVLADYLRRYRLTLELKCADLDAEQLARRSVPPSTMSLLGLVRHLAEVERTWFRGTLAGQDVGSLYCTPESPDEDFDGARADDAVVAQAWADWRAEVAFAEEVLARTEDLGATVHRRGDPLPVRDVVVHLVEEYARHCGHADLLRECVDGRIGQ</sequence>
<reference evidence="2 3" key="1">
    <citation type="submission" date="2021-03" db="EMBL/GenBank/DDBJ databases">
        <title>Sequencing the genomes of 1000 actinobacteria strains.</title>
        <authorList>
            <person name="Klenk H.-P."/>
        </authorList>
    </citation>
    <scope>NUCLEOTIDE SEQUENCE [LARGE SCALE GENOMIC DNA]</scope>
    <source>
        <strain evidence="2 3">DSM 12936</strain>
    </source>
</reference>
<dbReference type="Gene3D" id="1.20.120.450">
    <property type="entry name" value="dinb family like domain"/>
    <property type="match status" value="1"/>
</dbReference>
<evidence type="ECO:0000313" key="2">
    <source>
        <dbReference type="EMBL" id="MBP2419101.1"/>
    </source>
</evidence>
<dbReference type="RefSeq" id="WP_307804432.1">
    <property type="nucleotide sequence ID" value="NZ_BAAAMH010000011.1"/>
</dbReference>
<feature type="compositionally biased region" description="Low complexity" evidence="1">
    <location>
        <begin position="1"/>
        <end position="19"/>
    </location>
</feature>
<dbReference type="Proteomes" id="UP000758168">
    <property type="component" value="Unassembled WGS sequence"/>
</dbReference>
<dbReference type="InterPro" id="IPR034660">
    <property type="entry name" value="DinB/YfiT-like"/>
</dbReference>
<comment type="caution">
    <text evidence="2">The sequence shown here is derived from an EMBL/GenBank/DDBJ whole genome shotgun (WGS) entry which is preliminary data.</text>
</comment>
<protein>
    <submittedName>
        <fullName evidence="2">Damage-inducible protein DinB</fullName>
    </submittedName>
</protein>
<dbReference type="EMBL" id="JAGIOB010000001">
    <property type="protein sequence ID" value="MBP2419101.1"/>
    <property type="molecule type" value="Genomic_DNA"/>
</dbReference>